<organism evidence="3 5">
    <name type="scientific">Bacillus thuringiensis</name>
    <dbReference type="NCBI Taxonomy" id="1428"/>
    <lineage>
        <taxon>Bacteria</taxon>
        <taxon>Bacillati</taxon>
        <taxon>Bacillota</taxon>
        <taxon>Bacilli</taxon>
        <taxon>Bacillales</taxon>
        <taxon>Bacillaceae</taxon>
        <taxon>Bacillus</taxon>
        <taxon>Bacillus cereus group</taxon>
    </lineage>
</organism>
<evidence type="ECO:0000313" key="4">
    <source>
        <dbReference type="Proteomes" id="UP000031876"/>
    </source>
</evidence>
<dbReference type="EMBL" id="CP053977">
    <property type="protein sequence ID" value="QKH22442.1"/>
    <property type="molecule type" value="Genomic_DNA"/>
</dbReference>
<geneLocation type="plasmid" evidence="2 4">
    <name>3</name>
</geneLocation>
<evidence type="ECO:0000256" key="1">
    <source>
        <dbReference type="ARBA" id="ARBA00006799"/>
    </source>
</evidence>
<protein>
    <submittedName>
        <fullName evidence="2 3">Phage portal protein</fullName>
    </submittedName>
</protein>
<evidence type="ECO:0000313" key="3">
    <source>
        <dbReference type="EMBL" id="QKH22442.1"/>
    </source>
</evidence>
<dbReference type="Proteomes" id="UP000501107">
    <property type="component" value="Plasmid unnamed1"/>
</dbReference>
<gene>
    <name evidence="2" type="ORF">BF38_6106</name>
    <name evidence="3" type="ORF">FOC89_00210</name>
</gene>
<dbReference type="RefSeq" id="WP_000981366.1">
    <property type="nucleotide sequence ID" value="NZ_CP009332.1"/>
</dbReference>
<dbReference type="Pfam" id="PF04860">
    <property type="entry name" value="Phage_portal"/>
    <property type="match status" value="1"/>
</dbReference>
<dbReference type="KEGG" id="btw:BF38_6106"/>
<dbReference type="PIRSF" id="PIRSF019260">
    <property type="entry name" value="PBSX_XkdE_prd"/>
    <property type="match status" value="1"/>
</dbReference>
<dbReference type="InterPro" id="IPR006430">
    <property type="entry name" value="Phage_portal_PBSX"/>
</dbReference>
<dbReference type="InterPro" id="IPR006944">
    <property type="entry name" value="Phage/GTA_portal"/>
</dbReference>
<accession>A0A0B5NB65</accession>
<dbReference type="InterPro" id="IPR016753">
    <property type="entry name" value="PBSX_Firmicutes"/>
</dbReference>
<dbReference type="Proteomes" id="UP000031876">
    <property type="component" value="Plasmid 3"/>
</dbReference>
<name>A0A0B5NB65_BACTU</name>
<dbReference type="EMBL" id="CP009332">
    <property type="protein sequence ID" value="AJG73655.1"/>
    <property type="molecule type" value="Genomic_DNA"/>
</dbReference>
<geneLocation type="plasmid" evidence="3 5">
    <name>unnamed1</name>
</geneLocation>
<evidence type="ECO:0000313" key="2">
    <source>
        <dbReference type="EMBL" id="AJG73655.1"/>
    </source>
</evidence>
<comment type="similarity">
    <text evidence="1">Belongs to the phage portal family. PBSX subfamily.</text>
</comment>
<dbReference type="AlphaFoldDB" id="A0A0B5NB65"/>
<reference evidence="3 5" key="2">
    <citation type="submission" date="2020-05" db="EMBL/GenBank/DDBJ databases">
        <title>FDA dAtabase for Regulatory Grade micrObial Sequences (FDA-ARGOS): Supporting development and validation of Infectious Disease Dx tests.</title>
        <authorList>
            <person name="Nelson B."/>
            <person name="Plummer A."/>
            <person name="Tallon L."/>
            <person name="Sadzewicz L."/>
            <person name="Zhao X."/>
            <person name="Vavikolanu K."/>
            <person name="Mehta A."/>
            <person name="Aluvathingal J."/>
            <person name="Nadendla S."/>
            <person name="Myers T."/>
            <person name="Yan Y."/>
            <person name="Sichtig H."/>
        </authorList>
    </citation>
    <scope>NUCLEOTIDE SEQUENCE [LARGE SCALE GENOMIC DNA]</scope>
    <source>
        <strain evidence="3 5">FDAARGOS_795</strain>
        <plasmid evidence="3 5">unnamed1</plasmid>
    </source>
</reference>
<sequence length="512" mass="58613">MMNKRKVSAKVIKAAGTSAQVLSRQQESENEKYAVNEIIEPPYRIEDLQQIRENSTILGQCIDAYKRNIAGFGHEMKYKQDDNKETPEMRAEWTLVDTEIIPLFSFEKPFKEILETGIDDKETTGNGYIEAIRNLEGKPAELINMLPQYMRVTRKDDNPQEVTYLINGKEVKRKKRFRRYVQRVGSVDTYFKEFGDPRFLNKETGEFSDVSLGEKNATEVIHLKIGNGPYGIPRWVSHVVHMVGARKAEELNLRYFKQGRHIPMAILLKNGILSEESEAALTDYVSNVEGEGNQHKYLLLQVENADEGVVGDTQPNIDIELKSLADVLQNDALFLEYDEKSRQKVQSAFRLPDVYVGYIRDFNRATAESVREITEEQVFEPERNSLEFIINNVLLLPYGLKHVYVNLRKSEISNTEDMVKTVEVLADKGGLTFRDIRNIAGNMLNKEFSDYDISEADQPVALVLERHRKVSGWQKGLGETLQKSADSNSNEELVNVMKDVRDLLESMQDAED</sequence>
<proteinExistence type="inferred from homology"/>
<evidence type="ECO:0000313" key="5">
    <source>
        <dbReference type="Proteomes" id="UP000501107"/>
    </source>
</evidence>
<reference evidence="2 4" key="1">
    <citation type="journal article" date="2015" name="Genome Announc.">
        <title>Complete genome sequences for 35 biothreat assay-relevant bacillus species.</title>
        <authorList>
            <person name="Johnson S.L."/>
            <person name="Daligault H.E."/>
            <person name="Davenport K.W."/>
            <person name="Jaissle J."/>
            <person name="Frey K.G."/>
            <person name="Ladner J.T."/>
            <person name="Broomall S.M."/>
            <person name="Bishop-Lilly K.A."/>
            <person name="Bruce D.C."/>
            <person name="Gibbons H.S."/>
            <person name="Coyne S.R."/>
            <person name="Lo C.C."/>
            <person name="Meincke L."/>
            <person name="Munk A.C."/>
            <person name="Koroleva G.I."/>
            <person name="Rosenzweig C.N."/>
            <person name="Palacios G.F."/>
            <person name="Redden C.L."/>
            <person name="Minogue T.D."/>
            <person name="Chain P.S."/>
        </authorList>
    </citation>
    <scope>NUCLEOTIDE SEQUENCE [LARGE SCALE GENOMIC DNA]</scope>
    <source>
        <strain evidence="2 4">HD1011</strain>
        <plasmid evidence="2 4">3</plasmid>
    </source>
</reference>
<keyword evidence="3" id="KW-0614">Plasmid</keyword>
<dbReference type="NCBIfam" id="TIGR01540">
    <property type="entry name" value="portal_PBSX"/>
    <property type="match status" value="1"/>
</dbReference>